<dbReference type="AlphaFoldDB" id="A0A835ITX4"/>
<proteinExistence type="predicted"/>
<name>A0A835ITX4_9MAGN</name>
<feature type="compositionally biased region" description="Basic and acidic residues" evidence="1">
    <location>
        <begin position="141"/>
        <end position="154"/>
    </location>
</feature>
<protein>
    <submittedName>
        <fullName evidence="2">Uncharacterized protein</fullName>
    </submittedName>
</protein>
<evidence type="ECO:0000313" key="3">
    <source>
        <dbReference type="Proteomes" id="UP000631114"/>
    </source>
</evidence>
<organism evidence="2 3">
    <name type="scientific">Coptis chinensis</name>
    <dbReference type="NCBI Taxonomy" id="261450"/>
    <lineage>
        <taxon>Eukaryota</taxon>
        <taxon>Viridiplantae</taxon>
        <taxon>Streptophyta</taxon>
        <taxon>Embryophyta</taxon>
        <taxon>Tracheophyta</taxon>
        <taxon>Spermatophyta</taxon>
        <taxon>Magnoliopsida</taxon>
        <taxon>Ranunculales</taxon>
        <taxon>Ranunculaceae</taxon>
        <taxon>Coptidoideae</taxon>
        <taxon>Coptis</taxon>
    </lineage>
</organism>
<dbReference type="OrthoDB" id="2507178at2759"/>
<sequence length="162" mass="17821">MAASRSINVGRRGPNFSLEEDEALCKAWVAIGEDSVVGICQTGKRFDVIDGSDCLRDSGVNGSVELTSHADKKYSLPELGIWRVETKEVQGASTCLVKLSAWSRMRHNLHFELPPQFKKKKEVKKVESESKVVDFVKVGDGKNKKEFPGLKLEGDEGQQGGV</sequence>
<feature type="region of interest" description="Disordered" evidence="1">
    <location>
        <begin position="141"/>
        <end position="162"/>
    </location>
</feature>
<evidence type="ECO:0000313" key="2">
    <source>
        <dbReference type="EMBL" id="KAF9621538.1"/>
    </source>
</evidence>
<comment type="caution">
    <text evidence="2">The sequence shown here is derived from an EMBL/GenBank/DDBJ whole genome shotgun (WGS) entry which is preliminary data.</text>
</comment>
<gene>
    <name evidence="2" type="ORF">IFM89_022765</name>
</gene>
<accession>A0A835ITX4</accession>
<dbReference type="Proteomes" id="UP000631114">
    <property type="component" value="Unassembled WGS sequence"/>
</dbReference>
<evidence type="ECO:0000256" key="1">
    <source>
        <dbReference type="SAM" id="MobiDB-lite"/>
    </source>
</evidence>
<reference evidence="2 3" key="1">
    <citation type="submission" date="2020-10" db="EMBL/GenBank/DDBJ databases">
        <title>The Coptis chinensis genome and diversification of protoberbering-type alkaloids.</title>
        <authorList>
            <person name="Wang B."/>
            <person name="Shu S."/>
            <person name="Song C."/>
            <person name="Liu Y."/>
        </authorList>
    </citation>
    <scope>NUCLEOTIDE SEQUENCE [LARGE SCALE GENOMIC DNA]</scope>
    <source>
        <strain evidence="2">HL-2020</strain>
        <tissue evidence="2">Leaf</tissue>
    </source>
</reference>
<dbReference type="EMBL" id="JADFTS010000002">
    <property type="protein sequence ID" value="KAF9621538.1"/>
    <property type="molecule type" value="Genomic_DNA"/>
</dbReference>
<keyword evidence="3" id="KW-1185">Reference proteome</keyword>